<feature type="region of interest" description="Disordered" evidence="1">
    <location>
        <begin position="104"/>
        <end position="123"/>
    </location>
</feature>
<evidence type="ECO:0000256" key="1">
    <source>
        <dbReference type="SAM" id="MobiDB-lite"/>
    </source>
</evidence>
<dbReference type="EMBL" id="BMAO01023002">
    <property type="protein sequence ID" value="GFQ85938.1"/>
    <property type="molecule type" value="Genomic_DNA"/>
</dbReference>
<comment type="caution">
    <text evidence="2">The sequence shown here is derived from an EMBL/GenBank/DDBJ whole genome shotgun (WGS) entry which is preliminary data.</text>
</comment>
<proteinExistence type="predicted"/>
<feature type="compositionally biased region" description="Basic and acidic residues" evidence="1">
    <location>
        <begin position="104"/>
        <end position="116"/>
    </location>
</feature>
<organism evidence="2 3">
    <name type="scientific">Trichonephila clavata</name>
    <name type="common">Joro spider</name>
    <name type="synonym">Nephila clavata</name>
    <dbReference type="NCBI Taxonomy" id="2740835"/>
    <lineage>
        <taxon>Eukaryota</taxon>
        <taxon>Metazoa</taxon>
        <taxon>Ecdysozoa</taxon>
        <taxon>Arthropoda</taxon>
        <taxon>Chelicerata</taxon>
        <taxon>Arachnida</taxon>
        <taxon>Araneae</taxon>
        <taxon>Araneomorphae</taxon>
        <taxon>Entelegynae</taxon>
        <taxon>Araneoidea</taxon>
        <taxon>Nephilidae</taxon>
        <taxon>Trichonephila</taxon>
    </lineage>
</organism>
<evidence type="ECO:0000313" key="2">
    <source>
        <dbReference type="EMBL" id="GFQ85938.1"/>
    </source>
</evidence>
<name>A0A8X6KXG5_TRICU</name>
<sequence>MLQIVAQTGPLLRKTQWWLGPFLRAVFFPITNFREREGSPTKRIKDPLEINEKRFQRKPNDISERCEALRSARLDDTSERCEELRSARLDDTSEHCVAVRSARPETMKGYETRNAKEISGSQN</sequence>
<gene>
    <name evidence="2" type="ORF">TNCT_635711</name>
</gene>
<reference evidence="2" key="1">
    <citation type="submission" date="2020-07" db="EMBL/GenBank/DDBJ databases">
        <title>Multicomponent nature underlies the extraordinary mechanical properties of spider dragline silk.</title>
        <authorList>
            <person name="Kono N."/>
            <person name="Nakamura H."/>
            <person name="Mori M."/>
            <person name="Yoshida Y."/>
            <person name="Ohtoshi R."/>
            <person name="Malay A.D."/>
            <person name="Moran D.A.P."/>
            <person name="Tomita M."/>
            <person name="Numata K."/>
            <person name="Arakawa K."/>
        </authorList>
    </citation>
    <scope>NUCLEOTIDE SEQUENCE</scope>
</reference>
<evidence type="ECO:0000313" key="3">
    <source>
        <dbReference type="Proteomes" id="UP000887116"/>
    </source>
</evidence>
<accession>A0A8X6KXG5</accession>
<dbReference type="AlphaFoldDB" id="A0A8X6KXG5"/>
<dbReference type="Proteomes" id="UP000887116">
    <property type="component" value="Unassembled WGS sequence"/>
</dbReference>
<protein>
    <submittedName>
        <fullName evidence="2">Uncharacterized protein</fullName>
    </submittedName>
</protein>
<keyword evidence="3" id="KW-1185">Reference proteome</keyword>